<gene>
    <name evidence="3" type="ORF">E3P90_03866</name>
</gene>
<keyword evidence="2" id="KW-0812">Transmembrane</keyword>
<keyword evidence="2" id="KW-1133">Transmembrane helix</keyword>
<protein>
    <submittedName>
        <fullName evidence="3">Uncharacterized protein</fullName>
    </submittedName>
</protein>
<evidence type="ECO:0000256" key="1">
    <source>
        <dbReference type="SAM" id="MobiDB-lite"/>
    </source>
</evidence>
<organism evidence="3 4">
    <name type="scientific">Wallemia ichthyophaga</name>
    <dbReference type="NCBI Taxonomy" id="245174"/>
    <lineage>
        <taxon>Eukaryota</taxon>
        <taxon>Fungi</taxon>
        <taxon>Dikarya</taxon>
        <taxon>Basidiomycota</taxon>
        <taxon>Wallemiomycotina</taxon>
        <taxon>Wallemiomycetes</taxon>
        <taxon>Wallemiales</taxon>
        <taxon>Wallemiaceae</taxon>
        <taxon>Wallemia</taxon>
    </lineage>
</organism>
<comment type="caution">
    <text evidence="3">The sequence shown here is derived from an EMBL/GenBank/DDBJ whole genome shotgun (WGS) entry which is preliminary data.</text>
</comment>
<name>A0A4T0EUK6_WALIC</name>
<accession>A0A4T0EUK6</accession>
<feature type="region of interest" description="Disordered" evidence="1">
    <location>
        <begin position="46"/>
        <end position="69"/>
    </location>
</feature>
<reference evidence="3 4" key="1">
    <citation type="submission" date="2019-03" db="EMBL/GenBank/DDBJ databases">
        <title>Sequencing 23 genomes of Wallemia ichthyophaga.</title>
        <authorList>
            <person name="Gostincar C."/>
        </authorList>
    </citation>
    <scope>NUCLEOTIDE SEQUENCE [LARGE SCALE GENOMIC DNA]</scope>
    <source>
        <strain evidence="3 4">EXF-8621</strain>
    </source>
</reference>
<sequence length="310" mass="34469">MNKNFGRSSDILMGEMEHGYSHDNHFDPAADFNNLGPRYVPFFPQADSHPGTPATEHTQLTHDGSEAGKDDKDGMLTVPAMGADWHADELKGISKSHRRKEANWDRKRAAKGWFRGQRKCCGISRKTAVFMAFGGIISLILLLYFLIPRTPTFTFRSTVLNLEDEDSPSFLTYPTANFSFDGSVAVSLDTTTSWIPITVKHLDATVYDAVTNTKVGEGGFKKSKSYSRDNDIHVDVPVHFSYEASDDSDPTWSDWHDACKHQWKGQPPPTTLSIRLKLDMQIQGLTKTTTVSQSSDSDVACPFELSADSP</sequence>
<feature type="compositionally biased region" description="Basic and acidic residues" evidence="1">
    <location>
        <begin position="59"/>
        <end position="69"/>
    </location>
</feature>
<dbReference type="OMA" id="WKEWKRG"/>
<evidence type="ECO:0000313" key="4">
    <source>
        <dbReference type="Proteomes" id="UP000306954"/>
    </source>
</evidence>
<keyword evidence="2" id="KW-0472">Membrane</keyword>
<feature type="compositionally biased region" description="Low complexity" evidence="1">
    <location>
        <begin position="289"/>
        <end position="299"/>
    </location>
</feature>
<dbReference type="AlphaFoldDB" id="A0A4T0EUK6"/>
<feature type="transmembrane region" description="Helical" evidence="2">
    <location>
        <begin position="128"/>
        <end position="147"/>
    </location>
</feature>
<feature type="region of interest" description="Disordered" evidence="1">
    <location>
        <begin position="289"/>
        <end position="310"/>
    </location>
</feature>
<evidence type="ECO:0000313" key="3">
    <source>
        <dbReference type="EMBL" id="TIB07937.1"/>
    </source>
</evidence>
<evidence type="ECO:0000256" key="2">
    <source>
        <dbReference type="SAM" id="Phobius"/>
    </source>
</evidence>
<proteinExistence type="predicted"/>
<dbReference type="Proteomes" id="UP000306954">
    <property type="component" value="Unassembled WGS sequence"/>
</dbReference>
<dbReference type="EMBL" id="SPOF01000071">
    <property type="protein sequence ID" value="TIB07937.1"/>
    <property type="molecule type" value="Genomic_DNA"/>
</dbReference>